<comment type="similarity">
    <text evidence="2">Belongs to the GSP M family.</text>
</comment>
<dbReference type="STRING" id="946333.A4W93_05620"/>
<dbReference type="Proteomes" id="UP000193427">
    <property type="component" value="Chromosome"/>
</dbReference>
<protein>
    <submittedName>
        <fullName evidence="10">General secretion pathway protein GspM</fullName>
    </submittedName>
</protein>
<evidence type="ECO:0000256" key="5">
    <source>
        <dbReference type="ARBA" id="ARBA00022519"/>
    </source>
</evidence>
<sequence>MSTAPKRALPPALVEAQKHAAERWKALAERERLAVIAAATLIGVWIVWAIAIQPAWRTLQQAPKQIDALDVQLQAMQRLAAETRELRAVAAVGQSQQQEALKAATDRLGAEKARIAVQGDRATLTLTGVTGEQLRAWLGEVRSGARVRPVETQLSRGPTGYTGTVIVALGGGV</sequence>
<keyword evidence="5" id="KW-0997">Cell inner membrane</keyword>
<evidence type="ECO:0000256" key="9">
    <source>
        <dbReference type="ARBA" id="ARBA00023136"/>
    </source>
</evidence>
<evidence type="ECO:0000256" key="4">
    <source>
        <dbReference type="ARBA" id="ARBA00022475"/>
    </source>
</evidence>
<keyword evidence="3" id="KW-0813">Transport</keyword>
<gene>
    <name evidence="10" type="ORF">A4W93_05620</name>
</gene>
<dbReference type="InterPro" id="IPR023229">
    <property type="entry name" value="T2SS_M_periplasmic_sf"/>
</dbReference>
<proteinExistence type="inferred from homology"/>
<dbReference type="InterPro" id="IPR007690">
    <property type="entry name" value="T2SS_GspM"/>
</dbReference>
<organism evidence="10 11">
    <name type="scientific">Piscinibacter gummiphilus</name>
    <dbReference type="NCBI Taxonomy" id="946333"/>
    <lineage>
        <taxon>Bacteria</taxon>
        <taxon>Pseudomonadati</taxon>
        <taxon>Pseudomonadota</taxon>
        <taxon>Betaproteobacteria</taxon>
        <taxon>Burkholderiales</taxon>
        <taxon>Sphaerotilaceae</taxon>
        <taxon>Piscinibacter</taxon>
    </lineage>
</organism>
<reference evidence="10 11" key="1">
    <citation type="submission" date="2016-04" db="EMBL/GenBank/DDBJ databases">
        <title>Complete genome sequence of natural rubber-degrading, novel Gram-negative bacterium, Rhizobacter gummiphilus strain NS21.</title>
        <authorList>
            <person name="Tabata M."/>
            <person name="Kasai D."/>
            <person name="Fukuda M."/>
        </authorList>
    </citation>
    <scope>NUCLEOTIDE SEQUENCE [LARGE SCALE GENOMIC DNA]</scope>
    <source>
        <strain evidence="10 11">NS21</strain>
    </source>
</reference>
<comment type="subcellular location">
    <subcellularLocation>
        <location evidence="1">Cell inner membrane</location>
        <topology evidence="1">Single-pass membrane protein</topology>
    </subcellularLocation>
</comment>
<evidence type="ECO:0000256" key="6">
    <source>
        <dbReference type="ARBA" id="ARBA00022692"/>
    </source>
</evidence>
<evidence type="ECO:0000256" key="3">
    <source>
        <dbReference type="ARBA" id="ARBA00022448"/>
    </source>
</evidence>
<keyword evidence="4" id="KW-1003">Cell membrane</keyword>
<keyword evidence="7" id="KW-0653">Protein transport</keyword>
<evidence type="ECO:0000313" key="10">
    <source>
        <dbReference type="EMBL" id="ARN19431.1"/>
    </source>
</evidence>
<evidence type="ECO:0000256" key="2">
    <source>
        <dbReference type="ARBA" id="ARBA00010637"/>
    </source>
</evidence>
<dbReference type="Pfam" id="PF04612">
    <property type="entry name" value="T2SSM"/>
    <property type="match status" value="1"/>
</dbReference>
<dbReference type="AlphaFoldDB" id="A0A1W6L532"/>
<dbReference type="SUPFAM" id="SSF103054">
    <property type="entry name" value="General secretion pathway protein M, EpsM"/>
    <property type="match status" value="1"/>
</dbReference>
<dbReference type="GO" id="GO:0005886">
    <property type="term" value="C:plasma membrane"/>
    <property type="evidence" value="ECO:0007669"/>
    <property type="project" value="UniProtKB-SubCell"/>
</dbReference>
<dbReference type="EMBL" id="CP015118">
    <property type="protein sequence ID" value="ARN19431.1"/>
    <property type="molecule type" value="Genomic_DNA"/>
</dbReference>
<dbReference type="OrthoDB" id="8687363at2"/>
<dbReference type="GO" id="GO:0015628">
    <property type="term" value="P:protein secretion by the type II secretion system"/>
    <property type="evidence" value="ECO:0007669"/>
    <property type="project" value="InterPro"/>
</dbReference>
<dbReference type="GO" id="GO:0015627">
    <property type="term" value="C:type II protein secretion system complex"/>
    <property type="evidence" value="ECO:0007669"/>
    <property type="project" value="InterPro"/>
</dbReference>
<dbReference type="RefSeq" id="WP_085749690.1">
    <property type="nucleotide sequence ID" value="NZ_BSPR01000002.1"/>
</dbReference>
<name>A0A1W6L532_9BURK</name>
<dbReference type="KEGG" id="rgu:A4W93_05620"/>
<keyword evidence="11" id="KW-1185">Reference proteome</keyword>
<evidence type="ECO:0000313" key="11">
    <source>
        <dbReference type="Proteomes" id="UP000193427"/>
    </source>
</evidence>
<accession>A0A1W6L532</accession>
<evidence type="ECO:0000256" key="8">
    <source>
        <dbReference type="ARBA" id="ARBA00022989"/>
    </source>
</evidence>
<keyword evidence="8" id="KW-1133">Transmembrane helix</keyword>
<keyword evidence="6" id="KW-0812">Transmembrane</keyword>
<evidence type="ECO:0000256" key="1">
    <source>
        <dbReference type="ARBA" id="ARBA00004377"/>
    </source>
</evidence>
<keyword evidence="9" id="KW-0472">Membrane</keyword>
<evidence type="ECO:0000256" key="7">
    <source>
        <dbReference type="ARBA" id="ARBA00022927"/>
    </source>
</evidence>